<dbReference type="PANTHER" id="PTHR31279:SF3">
    <property type="entry name" value="PROTEIN EXORDIUM-LIKE 2"/>
    <property type="match status" value="1"/>
</dbReference>
<gene>
    <name evidence="7" type="ORF">AXF42_Ash009885</name>
</gene>
<evidence type="ECO:0000256" key="3">
    <source>
        <dbReference type="ARBA" id="ARBA00022525"/>
    </source>
</evidence>
<keyword evidence="8" id="KW-1185">Reference proteome</keyword>
<evidence type="ECO:0000256" key="6">
    <source>
        <dbReference type="SAM" id="SignalP"/>
    </source>
</evidence>
<feature type="chain" id="PRO_5014126400" description="Protein EXORDIUM-like 2" evidence="6">
    <location>
        <begin position="28"/>
        <end position="321"/>
    </location>
</feature>
<dbReference type="OrthoDB" id="2017091at2759"/>
<evidence type="ECO:0000256" key="1">
    <source>
        <dbReference type="ARBA" id="ARBA00004271"/>
    </source>
</evidence>
<dbReference type="AlphaFoldDB" id="A0A2I0ACC1"/>
<evidence type="ECO:0008006" key="9">
    <source>
        <dbReference type="Google" id="ProtNLM"/>
    </source>
</evidence>
<feature type="signal peptide" evidence="6">
    <location>
        <begin position="1"/>
        <end position="27"/>
    </location>
</feature>
<sequence>MASSPLIFKFKPLLFCTISTLLSCAAAFDSPAYPLHSSLILVQQQPLVLRDHNGPLVKGNVTVNLLWYGRFSLSQRSAIASLLSSFSPSSSLHPPPPPTVAKWWATTAAYRGGAAEVTLGWQLLDSSYSLGRSLTPASLYHLARRANRAGAPHQNSVSVVLTADDVTLDGFCMSSCGRHGALQDGGRYFPYIWVGNAASQCPGMCAWPFARPDFGPPEAPLVPPSGDVGVDGMVIILATLMAGTVTNPYGNGYFQGPAVAPLEAASACAGIFGSGSYPGYPGNLLVDPTTNASFNAHGEDERKFLLPAMWDPMTSSCATLV</sequence>
<reference evidence="7 8" key="1">
    <citation type="journal article" date="2017" name="Nature">
        <title>The Apostasia genome and the evolution of orchids.</title>
        <authorList>
            <person name="Zhang G.Q."/>
            <person name="Liu K.W."/>
            <person name="Li Z."/>
            <person name="Lohaus R."/>
            <person name="Hsiao Y.Y."/>
            <person name="Niu S.C."/>
            <person name="Wang J.Y."/>
            <person name="Lin Y.C."/>
            <person name="Xu Q."/>
            <person name="Chen L.J."/>
            <person name="Yoshida K."/>
            <person name="Fujiwara S."/>
            <person name="Wang Z.W."/>
            <person name="Zhang Y.Q."/>
            <person name="Mitsuda N."/>
            <person name="Wang M."/>
            <person name="Liu G.H."/>
            <person name="Pecoraro L."/>
            <person name="Huang H.X."/>
            <person name="Xiao X.J."/>
            <person name="Lin M."/>
            <person name="Wu X.Y."/>
            <person name="Wu W.L."/>
            <person name="Chen Y.Y."/>
            <person name="Chang S.B."/>
            <person name="Sakamoto S."/>
            <person name="Ohme-Takagi M."/>
            <person name="Yagi M."/>
            <person name="Zeng S.J."/>
            <person name="Shen C.Y."/>
            <person name="Yeh C.M."/>
            <person name="Luo Y.B."/>
            <person name="Tsai W.C."/>
            <person name="Van de Peer Y."/>
            <person name="Liu Z.J."/>
        </authorList>
    </citation>
    <scope>NUCLEOTIDE SEQUENCE [LARGE SCALE GENOMIC DNA]</scope>
    <source>
        <strain evidence="8">cv. Shenzhen</strain>
        <tissue evidence="7">Stem</tissue>
    </source>
</reference>
<dbReference type="GO" id="GO:0048046">
    <property type="term" value="C:apoplast"/>
    <property type="evidence" value="ECO:0007669"/>
    <property type="project" value="UniProtKB-SubCell"/>
</dbReference>
<name>A0A2I0ACC1_9ASPA</name>
<dbReference type="Pfam" id="PF04674">
    <property type="entry name" value="Phi_1"/>
    <property type="match status" value="1"/>
</dbReference>
<proteinExistence type="inferred from homology"/>
<dbReference type="STRING" id="1088818.A0A2I0ACC1"/>
<accession>A0A2I0ACC1</accession>
<comment type="subcellular location">
    <subcellularLocation>
        <location evidence="1">Secreted</location>
        <location evidence="1">Extracellular space</location>
        <location evidence="1">Apoplast</location>
    </subcellularLocation>
</comment>
<evidence type="ECO:0000256" key="2">
    <source>
        <dbReference type="ARBA" id="ARBA00022523"/>
    </source>
</evidence>
<evidence type="ECO:0000256" key="5">
    <source>
        <dbReference type="ARBA" id="ARBA00023591"/>
    </source>
</evidence>
<dbReference type="EMBL" id="KZ451999">
    <property type="protein sequence ID" value="PKA53155.1"/>
    <property type="molecule type" value="Genomic_DNA"/>
</dbReference>
<evidence type="ECO:0000313" key="8">
    <source>
        <dbReference type="Proteomes" id="UP000236161"/>
    </source>
</evidence>
<dbReference type="Proteomes" id="UP000236161">
    <property type="component" value="Unassembled WGS sequence"/>
</dbReference>
<dbReference type="InterPro" id="IPR006766">
    <property type="entry name" value="EXORDIUM-like"/>
</dbReference>
<evidence type="ECO:0000256" key="4">
    <source>
        <dbReference type="ARBA" id="ARBA00022729"/>
    </source>
</evidence>
<comment type="similarity">
    <text evidence="5">Belongs to the EXORDIUM family.</text>
</comment>
<keyword evidence="4 6" id="KW-0732">Signal</keyword>
<dbReference type="PANTHER" id="PTHR31279">
    <property type="entry name" value="PROTEIN EXORDIUM-LIKE 5"/>
    <property type="match status" value="1"/>
</dbReference>
<keyword evidence="3" id="KW-0964">Secreted</keyword>
<protein>
    <recommendedName>
        <fullName evidence="9">Protein EXORDIUM-like 2</fullName>
    </recommendedName>
</protein>
<keyword evidence="2" id="KW-0052">Apoplast</keyword>
<organism evidence="7 8">
    <name type="scientific">Apostasia shenzhenica</name>
    <dbReference type="NCBI Taxonomy" id="1088818"/>
    <lineage>
        <taxon>Eukaryota</taxon>
        <taxon>Viridiplantae</taxon>
        <taxon>Streptophyta</taxon>
        <taxon>Embryophyta</taxon>
        <taxon>Tracheophyta</taxon>
        <taxon>Spermatophyta</taxon>
        <taxon>Magnoliopsida</taxon>
        <taxon>Liliopsida</taxon>
        <taxon>Asparagales</taxon>
        <taxon>Orchidaceae</taxon>
        <taxon>Apostasioideae</taxon>
        <taxon>Apostasia</taxon>
    </lineage>
</organism>
<evidence type="ECO:0000313" key="7">
    <source>
        <dbReference type="EMBL" id="PKA53155.1"/>
    </source>
</evidence>